<evidence type="ECO:0000256" key="2">
    <source>
        <dbReference type="HAMAP-Rule" id="MF_00984"/>
    </source>
</evidence>
<dbReference type="Pfam" id="PF00436">
    <property type="entry name" value="SSB"/>
    <property type="match status" value="2"/>
</dbReference>
<dbReference type="CDD" id="cd04496">
    <property type="entry name" value="SSB_OBF"/>
    <property type="match status" value="2"/>
</dbReference>
<name>A0A841HU17_9DEIO</name>
<keyword evidence="6" id="KW-1185">Reference proteome</keyword>
<dbReference type="InterPro" id="IPR011344">
    <property type="entry name" value="ssDNA-bd"/>
</dbReference>
<evidence type="ECO:0000256" key="4">
    <source>
        <dbReference type="SAM" id="MobiDB-lite"/>
    </source>
</evidence>
<dbReference type="PANTHER" id="PTHR10302:SF27">
    <property type="entry name" value="SINGLE-STRANDED DNA-BINDING PROTEIN"/>
    <property type="match status" value="1"/>
</dbReference>
<dbReference type="PANTHER" id="PTHR10302">
    <property type="entry name" value="SINGLE-STRANDED DNA-BINDING PROTEIN"/>
    <property type="match status" value="1"/>
</dbReference>
<sequence>MARGMNHTYLIGTLTRDPELRYTAAGVAFTEVTVAGEDHITAHDGTARQLPWYHRVSFSGRPAEAIAEAYRAGASVLIEGSLEYRSWETPDGHKRSAVGIRGARLEGITDAPEPLRDGAGGFRMPGGMNQALLIGNLTQAPELRYTPSGDAVLRLSLAVNESWRDESGQWQTRPHYLEVTLWRELAEQMATLSKGDPIMVAGRVTSESWTDREGARRYATRVEATRAERLTRGPLLTVATSSAAADANAAEASPAPGPQPAPLPPERAKSGSARTGRKSKAAVGGEDLPF</sequence>
<evidence type="ECO:0000256" key="3">
    <source>
        <dbReference type="RuleBase" id="RU000524"/>
    </source>
</evidence>
<proteinExistence type="inferred from homology"/>
<reference evidence="5 6" key="1">
    <citation type="submission" date="2020-08" db="EMBL/GenBank/DDBJ databases">
        <title>Genomic Encyclopedia of Type Strains, Phase IV (KMG-IV): sequencing the most valuable type-strain genomes for metagenomic binning, comparative biology and taxonomic classification.</title>
        <authorList>
            <person name="Goeker M."/>
        </authorList>
    </citation>
    <scope>NUCLEOTIDE SEQUENCE [LARGE SCALE GENOMIC DNA]</scope>
    <source>
        <strain evidence="5 6">DSM 21458</strain>
    </source>
</reference>
<dbReference type="Proteomes" id="UP000569951">
    <property type="component" value="Unassembled WGS sequence"/>
</dbReference>
<dbReference type="HAMAP" id="MF_00984">
    <property type="entry name" value="SSB"/>
    <property type="match status" value="1"/>
</dbReference>
<organism evidence="5 6">
    <name type="scientific">Deinobacterium chartae</name>
    <dbReference type="NCBI Taxonomy" id="521158"/>
    <lineage>
        <taxon>Bacteria</taxon>
        <taxon>Thermotogati</taxon>
        <taxon>Deinococcota</taxon>
        <taxon>Deinococci</taxon>
        <taxon>Deinococcales</taxon>
        <taxon>Deinococcaceae</taxon>
        <taxon>Deinobacterium</taxon>
    </lineage>
</organism>
<evidence type="ECO:0000313" key="6">
    <source>
        <dbReference type="Proteomes" id="UP000569951"/>
    </source>
</evidence>
<dbReference type="NCBIfam" id="TIGR00621">
    <property type="entry name" value="ssb"/>
    <property type="match status" value="2"/>
</dbReference>
<dbReference type="AlphaFoldDB" id="A0A841HU17"/>
<dbReference type="Gene3D" id="2.40.50.140">
    <property type="entry name" value="Nucleic acid-binding proteins"/>
    <property type="match status" value="2"/>
</dbReference>
<dbReference type="InterPro" id="IPR012340">
    <property type="entry name" value="NA-bd_OB-fold"/>
</dbReference>
<keyword evidence="1 2" id="KW-0238">DNA-binding</keyword>
<dbReference type="SUPFAM" id="SSF50249">
    <property type="entry name" value="Nucleic acid-binding proteins"/>
    <property type="match status" value="2"/>
</dbReference>
<feature type="compositionally biased region" description="Low complexity" evidence="4">
    <location>
        <begin position="239"/>
        <end position="254"/>
    </location>
</feature>
<dbReference type="GO" id="GO:0006260">
    <property type="term" value="P:DNA replication"/>
    <property type="evidence" value="ECO:0007669"/>
    <property type="project" value="InterPro"/>
</dbReference>
<comment type="caution">
    <text evidence="2">Lacks conserved residue(s) required for the propagation of feature annotation.</text>
</comment>
<feature type="region of interest" description="Disordered" evidence="4">
    <location>
        <begin position="233"/>
        <end position="290"/>
    </location>
</feature>
<gene>
    <name evidence="5" type="ORF">HNR42_000259</name>
</gene>
<dbReference type="RefSeq" id="WP_183983687.1">
    <property type="nucleotide sequence ID" value="NZ_JACHHG010000001.1"/>
</dbReference>
<dbReference type="InterPro" id="IPR000424">
    <property type="entry name" value="Primosome_PriB/ssb"/>
</dbReference>
<evidence type="ECO:0000313" key="5">
    <source>
        <dbReference type="EMBL" id="MBB6096847.1"/>
    </source>
</evidence>
<dbReference type="PROSITE" id="PS50935">
    <property type="entry name" value="SSB"/>
    <property type="match status" value="2"/>
</dbReference>
<accession>A0A841HU17</accession>
<comment type="caution">
    <text evidence="5">The sequence shown here is derived from an EMBL/GenBank/DDBJ whole genome shotgun (WGS) entry which is preliminary data.</text>
</comment>
<protein>
    <recommendedName>
        <fullName evidence="2 3">Single-stranded DNA-binding protein</fullName>
        <shortName evidence="2">SSB</shortName>
    </recommendedName>
</protein>
<dbReference type="EMBL" id="JACHHG010000001">
    <property type="protein sequence ID" value="MBB6096847.1"/>
    <property type="molecule type" value="Genomic_DNA"/>
</dbReference>
<dbReference type="GO" id="GO:0003697">
    <property type="term" value="F:single-stranded DNA binding"/>
    <property type="evidence" value="ECO:0007669"/>
    <property type="project" value="UniProtKB-UniRule"/>
</dbReference>
<feature type="compositionally biased region" description="Pro residues" evidence="4">
    <location>
        <begin position="255"/>
        <end position="265"/>
    </location>
</feature>
<dbReference type="GO" id="GO:0009295">
    <property type="term" value="C:nucleoid"/>
    <property type="evidence" value="ECO:0007669"/>
    <property type="project" value="TreeGrafter"/>
</dbReference>
<evidence type="ECO:0000256" key="1">
    <source>
        <dbReference type="ARBA" id="ARBA00023125"/>
    </source>
</evidence>